<comment type="similarity">
    <text evidence="1">Belongs to the RINT1 family.</text>
</comment>
<dbReference type="AlphaFoldDB" id="A0AA38HWV8"/>
<dbReference type="GO" id="GO:0070939">
    <property type="term" value="C:Dsl1/NZR complex"/>
    <property type="evidence" value="ECO:0007669"/>
    <property type="project" value="InterPro"/>
</dbReference>
<dbReference type="InterPro" id="IPR007528">
    <property type="entry name" value="RINT1_Tip20"/>
</dbReference>
<evidence type="ECO:0008006" key="5">
    <source>
        <dbReference type="Google" id="ProtNLM"/>
    </source>
</evidence>
<dbReference type="GO" id="GO:0060628">
    <property type="term" value="P:regulation of ER to Golgi vesicle-mediated transport"/>
    <property type="evidence" value="ECO:0007669"/>
    <property type="project" value="TreeGrafter"/>
</dbReference>
<evidence type="ECO:0000256" key="1">
    <source>
        <dbReference type="ARBA" id="ARBA00061158"/>
    </source>
</evidence>
<dbReference type="PANTHER" id="PTHR13520">
    <property type="entry name" value="RAD50-INTERACTING PROTEIN 1 RINT-1"/>
    <property type="match status" value="1"/>
</dbReference>
<dbReference type="Gene3D" id="1.20.58.670">
    <property type="entry name" value="Dsl1p vesicle tethering complex, Tip20p subunit, domain D"/>
    <property type="match status" value="1"/>
</dbReference>
<keyword evidence="4" id="KW-1185">Reference proteome</keyword>
<name>A0AA38HWV8_9CUCU</name>
<accession>A0AA38HWV8</accession>
<dbReference type="InterPro" id="IPR042042">
    <property type="entry name" value="Tip20p_domB"/>
</dbReference>
<dbReference type="PANTHER" id="PTHR13520:SF0">
    <property type="entry name" value="RAD50-INTERACTING PROTEIN 1"/>
    <property type="match status" value="1"/>
</dbReference>
<dbReference type="FunFam" id="1.20.58.670:FF:000003">
    <property type="entry name" value="RAD50-interacting protein 1"/>
    <property type="match status" value="1"/>
</dbReference>
<keyword evidence="2" id="KW-0175">Coiled coil</keyword>
<comment type="caution">
    <text evidence="3">The sequence shown here is derived from an EMBL/GenBank/DDBJ whole genome shotgun (WGS) entry which is preliminary data.</text>
</comment>
<reference evidence="3" key="1">
    <citation type="journal article" date="2023" name="G3 (Bethesda)">
        <title>Whole genome assemblies of Zophobas morio and Tenebrio molitor.</title>
        <authorList>
            <person name="Kaur S."/>
            <person name="Stinson S.A."/>
            <person name="diCenzo G.C."/>
        </authorList>
    </citation>
    <scope>NUCLEOTIDE SEQUENCE</scope>
    <source>
        <strain evidence="3">QUZm001</strain>
    </source>
</reference>
<organism evidence="3 4">
    <name type="scientific">Zophobas morio</name>
    <dbReference type="NCBI Taxonomy" id="2755281"/>
    <lineage>
        <taxon>Eukaryota</taxon>
        <taxon>Metazoa</taxon>
        <taxon>Ecdysozoa</taxon>
        <taxon>Arthropoda</taxon>
        <taxon>Hexapoda</taxon>
        <taxon>Insecta</taxon>
        <taxon>Pterygota</taxon>
        <taxon>Neoptera</taxon>
        <taxon>Endopterygota</taxon>
        <taxon>Coleoptera</taxon>
        <taxon>Polyphaga</taxon>
        <taxon>Cucujiformia</taxon>
        <taxon>Tenebrionidae</taxon>
        <taxon>Zophobas</taxon>
    </lineage>
</organism>
<evidence type="ECO:0000313" key="4">
    <source>
        <dbReference type="Proteomes" id="UP001168821"/>
    </source>
</evidence>
<proteinExistence type="inferred from homology"/>
<evidence type="ECO:0000313" key="3">
    <source>
        <dbReference type="EMBL" id="KAJ3644702.1"/>
    </source>
</evidence>
<dbReference type="PROSITE" id="PS51386">
    <property type="entry name" value="RINT1_TIP20"/>
    <property type="match status" value="1"/>
</dbReference>
<sequence>MSSVERQEKIKELDEKYGADLLDYEKCKEIYNNLKKEKSDIEKQLNLRDESSLVGKIVKDAEVVGEKTKLHIERSENVIEEIRVNLVEVEDVRRDVQKRLDKLHALQTTHQYMKVVDRIEFLSDELEREVKKKDDEQCATIFANLCEVSRNLTDFHGANLKKYLKDTLHYWHNILKEKLSKDFDDIMKALKWPFVNANFSLQTPSSNNILKLQIVAEYLLQIELPSETVDPLITSALLSDFPPLCLPVSLLIQPLKKRFLYHFYGTRQTNRSDKPEWYFTQILTWIRDHADYLTKWVQPVIDKLGLHHIDAKLEFIRGLVQLAVEKLYSDLPNLQFDDFTFSHSIDEALGFDKELRETYSYPATQPSILAVLTQAKVIVKWMAMEKKYATEKMDAMFSSTTVDPFEPLTYDIEDLKITTCADAFITLLQTITERYESLPQPGHRLQFLELQLELLDDFRIRLVQLVNAETENIVESKVAMIANTIYYVENVLADWGAMLHYLNLYYYKNQHNEHKPPASPSGSDDYDPTDLENETVFGETLSLYRHMRRDLLLNLSDYVMLEVKSQCKMYRRERWSSMKVGKDIKGLSLTPSACPVFEIVAKRLHQLQKTLASKLFTIVWRSIAHQLDTFLFEDLVMDNRFNDGGALQLKYDVTRNLLPLFSQFTERPESYFVQLLEACSLLNITKGSALLLRETLLALEGATGVEDTRPQALKEIGVVQFSPHMAVKILNQRTDITVNRMDVD</sequence>
<dbReference type="Pfam" id="PF04437">
    <property type="entry name" value="RINT1_TIP1"/>
    <property type="match status" value="1"/>
</dbReference>
<dbReference type="GO" id="GO:0006890">
    <property type="term" value="P:retrograde vesicle-mediated transport, Golgi to endoplasmic reticulum"/>
    <property type="evidence" value="ECO:0007669"/>
    <property type="project" value="InterPro"/>
</dbReference>
<dbReference type="EMBL" id="JALNTZ010000007">
    <property type="protein sequence ID" value="KAJ3644702.1"/>
    <property type="molecule type" value="Genomic_DNA"/>
</dbReference>
<gene>
    <name evidence="3" type="ORF">Zmor_022412</name>
</gene>
<feature type="coiled-coil region" evidence="2">
    <location>
        <begin position="72"/>
        <end position="136"/>
    </location>
</feature>
<dbReference type="InterPro" id="IPR042044">
    <property type="entry name" value="EXOC6PINT-1/Sec15/Tip20_C_dom2"/>
</dbReference>
<protein>
    <recommendedName>
        <fullName evidence="5">RAD50-interacting protein 1</fullName>
    </recommendedName>
</protein>
<dbReference type="Gene3D" id="1.20.58.1420">
    <property type="entry name" value="Dsl1p vesicle tethering complex, Tip20p subunit, domain B"/>
    <property type="match status" value="1"/>
</dbReference>
<dbReference type="GO" id="GO:0006888">
    <property type="term" value="P:endoplasmic reticulum to Golgi vesicle-mediated transport"/>
    <property type="evidence" value="ECO:0007669"/>
    <property type="project" value="InterPro"/>
</dbReference>
<evidence type="ECO:0000256" key="2">
    <source>
        <dbReference type="SAM" id="Coils"/>
    </source>
</evidence>
<dbReference type="Proteomes" id="UP001168821">
    <property type="component" value="Unassembled WGS sequence"/>
</dbReference>